<dbReference type="Proteomes" id="UP001461498">
    <property type="component" value="Unassembled WGS sequence"/>
</dbReference>
<accession>A0AAW1D908</accession>
<keyword evidence="11" id="KW-1185">Reference proteome</keyword>
<keyword evidence="4" id="KW-0929">Antimicrobial</keyword>
<evidence type="ECO:0000256" key="7">
    <source>
        <dbReference type="ARBA" id="ARBA00023022"/>
    </source>
</evidence>
<name>A0AAW1D908_9HEMI</name>
<evidence type="ECO:0000256" key="5">
    <source>
        <dbReference type="ARBA" id="ARBA00022588"/>
    </source>
</evidence>
<feature type="chain" id="PRO_5043788565" description="Attacin C-terminal domain-containing protein" evidence="8">
    <location>
        <begin position="25"/>
        <end position="177"/>
    </location>
</feature>
<dbReference type="InterPro" id="IPR005521">
    <property type="entry name" value="Attacin_C"/>
</dbReference>
<organism evidence="10 11">
    <name type="scientific">Rhynocoris fuscipes</name>
    <dbReference type="NCBI Taxonomy" id="488301"/>
    <lineage>
        <taxon>Eukaryota</taxon>
        <taxon>Metazoa</taxon>
        <taxon>Ecdysozoa</taxon>
        <taxon>Arthropoda</taxon>
        <taxon>Hexapoda</taxon>
        <taxon>Insecta</taxon>
        <taxon>Pterygota</taxon>
        <taxon>Neoptera</taxon>
        <taxon>Paraneoptera</taxon>
        <taxon>Hemiptera</taxon>
        <taxon>Heteroptera</taxon>
        <taxon>Panheteroptera</taxon>
        <taxon>Cimicomorpha</taxon>
        <taxon>Reduviidae</taxon>
        <taxon>Harpactorinae</taxon>
        <taxon>Harpactorini</taxon>
        <taxon>Rhynocoris</taxon>
    </lineage>
</organism>
<dbReference type="Pfam" id="PF03769">
    <property type="entry name" value="Attacin_C"/>
    <property type="match status" value="1"/>
</dbReference>
<evidence type="ECO:0000256" key="4">
    <source>
        <dbReference type="ARBA" id="ARBA00022529"/>
    </source>
</evidence>
<dbReference type="GO" id="GO:0042742">
    <property type="term" value="P:defense response to bacterium"/>
    <property type="evidence" value="ECO:0007669"/>
    <property type="project" value="UniProtKB-KW"/>
</dbReference>
<gene>
    <name evidence="10" type="ORF">O3M35_007323</name>
</gene>
<evidence type="ECO:0000256" key="1">
    <source>
        <dbReference type="ARBA" id="ARBA00004613"/>
    </source>
</evidence>
<keyword evidence="6" id="KW-0391">Immunity</keyword>
<dbReference type="GO" id="GO:0045087">
    <property type="term" value="P:innate immune response"/>
    <property type="evidence" value="ECO:0007669"/>
    <property type="project" value="UniProtKB-KW"/>
</dbReference>
<dbReference type="GO" id="GO:0005576">
    <property type="term" value="C:extracellular region"/>
    <property type="evidence" value="ECO:0007669"/>
    <property type="project" value="UniProtKB-SubCell"/>
</dbReference>
<keyword evidence="8" id="KW-0732">Signal</keyword>
<dbReference type="EMBL" id="JAPXFL010000004">
    <property type="protein sequence ID" value="KAK9507471.1"/>
    <property type="molecule type" value="Genomic_DNA"/>
</dbReference>
<feature type="domain" description="Attacin C-terminal" evidence="9">
    <location>
        <begin position="73"/>
        <end position="177"/>
    </location>
</feature>
<keyword evidence="7" id="KW-0044">Antibiotic</keyword>
<keyword evidence="5" id="KW-0399">Innate immunity</keyword>
<sequence length="177" mass="19293">MYSFKLILSVALVAMLNEICSGEAAEMIASPVFLLTPYQSEDTIYRHRRSPQGKFGFTAENNNGNNLLRGDVKQTLLSGTHGQLDGNAYYQRNFGPAPAPRYESGVGLNYNHNSGAFASAQYDKVPNVGHFGAKAGYNFINDGRTSLGVGASYDRVYTPVGPTKPNVGGFLNFRHNF</sequence>
<comment type="similarity">
    <text evidence="2">Belongs to the attacin/sarcotoxin-2 family.</text>
</comment>
<evidence type="ECO:0000256" key="3">
    <source>
        <dbReference type="ARBA" id="ARBA00022525"/>
    </source>
</evidence>
<reference evidence="10 11" key="1">
    <citation type="submission" date="2022-12" db="EMBL/GenBank/DDBJ databases">
        <title>Chromosome-level genome assembly of true bugs.</title>
        <authorList>
            <person name="Ma L."/>
            <person name="Li H."/>
        </authorList>
    </citation>
    <scope>NUCLEOTIDE SEQUENCE [LARGE SCALE GENOMIC DNA]</scope>
    <source>
        <strain evidence="10">Lab_2022b</strain>
    </source>
</reference>
<evidence type="ECO:0000313" key="11">
    <source>
        <dbReference type="Proteomes" id="UP001461498"/>
    </source>
</evidence>
<evidence type="ECO:0000256" key="8">
    <source>
        <dbReference type="SAM" id="SignalP"/>
    </source>
</evidence>
<comment type="caution">
    <text evidence="10">The sequence shown here is derived from an EMBL/GenBank/DDBJ whole genome shotgun (WGS) entry which is preliminary data.</text>
</comment>
<feature type="signal peptide" evidence="8">
    <location>
        <begin position="1"/>
        <end position="24"/>
    </location>
</feature>
<keyword evidence="3" id="KW-0964">Secreted</keyword>
<evidence type="ECO:0000256" key="2">
    <source>
        <dbReference type="ARBA" id="ARBA00007550"/>
    </source>
</evidence>
<protein>
    <recommendedName>
        <fullName evidence="9">Attacin C-terminal domain-containing protein</fullName>
    </recommendedName>
</protein>
<proteinExistence type="inferred from homology"/>
<evidence type="ECO:0000313" key="10">
    <source>
        <dbReference type="EMBL" id="KAK9507471.1"/>
    </source>
</evidence>
<evidence type="ECO:0000256" key="6">
    <source>
        <dbReference type="ARBA" id="ARBA00022859"/>
    </source>
</evidence>
<evidence type="ECO:0000259" key="9">
    <source>
        <dbReference type="Pfam" id="PF03769"/>
    </source>
</evidence>
<dbReference type="AlphaFoldDB" id="A0AAW1D908"/>
<comment type="subcellular location">
    <subcellularLocation>
        <location evidence="1">Secreted</location>
    </subcellularLocation>
</comment>